<dbReference type="Gene3D" id="3.90.1530.10">
    <property type="entry name" value="Conserved hypothetical protein from pyrococcus furiosus pfu- 392566-001, ParB domain"/>
    <property type="match status" value="1"/>
</dbReference>
<accession>A0A6C0KL59</accession>
<dbReference type="InterPro" id="IPR036086">
    <property type="entry name" value="ParB/Sulfiredoxin_sf"/>
</dbReference>
<evidence type="ECO:0000313" key="1">
    <source>
        <dbReference type="EMBL" id="QHU18715.1"/>
    </source>
</evidence>
<organism evidence="1">
    <name type="scientific">viral metagenome</name>
    <dbReference type="NCBI Taxonomy" id="1070528"/>
    <lineage>
        <taxon>unclassified sequences</taxon>
        <taxon>metagenomes</taxon>
        <taxon>organismal metagenomes</taxon>
    </lineage>
</organism>
<sequence length="127" mass="14801">MEFLQDMKDSVETSVRIQLFPSWEQSSYYHIFKSTLVPFPLSKCKDLHFNTAARPSNDPHLNRTKKEKDLESVSYHRRMINNQGHTTPIWIALKNGEYKLLDGAHRIVATHLEKKETIPAYIIDMDG</sequence>
<dbReference type="AlphaFoldDB" id="A0A6C0KL59"/>
<proteinExistence type="predicted"/>
<reference evidence="1" key="1">
    <citation type="journal article" date="2020" name="Nature">
        <title>Giant virus diversity and host interactions through global metagenomics.</title>
        <authorList>
            <person name="Schulz F."/>
            <person name="Roux S."/>
            <person name="Paez-Espino D."/>
            <person name="Jungbluth S."/>
            <person name="Walsh D.A."/>
            <person name="Denef V.J."/>
            <person name="McMahon K.D."/>
            <person name="Konstantinidis K.T."/>
            <person name="Eloe-Fadrosh E.A."/>
            <person name="Kyrpides N.C."/>
            <person name="Woyke T."/>
        </authorList>
    </citation>
    <scope>NUCLEOTIDE SEQUENCE</scope>
    <source>
        <strain evidence="1">GVMAG-S-3300013006-158</strain>
    </source>
</reference>
<name>A0A6C0KL59_9ZZZZ</name>
<protein>
    <submittedName>
        <fullName evidence="1">Uncharacterized protein</fullName>
    </submittedName>
</protein>
<dbReference type="SUPFAM" id="SSF110849">
    <property type="entry name" value="ParB/Sulfiredoxin"/>
    <property type="match status" value="1"/>
</dbReference>
<dbReference type="EMBL" id="MN740937">
    <property type="protein sequence ID" value="QHU18715.1"/>
    <property type="molecule type" value="Genomic_DNA"/>
</dbReference>